<evidence type="ECO:0000259" key="5">
    <source>
        <dbReference type="PROSITE" id="PS50893"/>
    </source>
</evidence>
<dbReference type="InterPro" id="IPR027417">
    <property type="entry name" value="P-loop_NTPase"/>
</dbReference>
<evidence type="ECO:0000256" key="1">
    <source>
        <dbReference type="ARBA" id="ARBA00022737"/>
    </source>
</evidence>
<name>A0A6G6SMF5_PROVU</name>
<dbReference type="Pfam" id="PF00005">
    <property type="entry name" value="ABC_tran"/>
    <property type="match status" value="2"/>
</dbReference>
<accession>A0A6G6SMF5</accession>
<dbReference type="SUPFAM" id="SSF52540">
    <property type="entry name" value="P-loop containing nucleoside triphosphate hydrolases"/>
    <property type="match status" value="2"/>
</dbReference>
<dbReference type="PANTHER" id="PTHR19211:SF6">
    <property type="entry name" value="BLL7188 PROTEIN"/>
    <property type="match status" value="1"/>
</dbReference>
<sequence length="524" mass="59347">MTIACHFSQLTIEFNQERLFPPLTRSLARQQNALIGHNGKGKSILLRLLAQKITPSSGQVDWNMPFVHVDQLTRLQGDTLAQALDIHEIYHAFQRVDAGIATLEDIELLDGKWQLPVTWQNLLDSAQLPVVLDTPIANLSGGEQTRLALCRAFLCEESFLLLDEPDNHLDYQGQQWLIKQLAQHKAGSLIVSHNRNLLTYADTTLELSEKGLSEYGGNYALYETQKSAEIASLEAVSDRLNSQIKNEKRQQQATLQKATQRKRQGESIRQSGSQCLLLLDMQKNRAEQRQSAVAKRHQRVIEDMQSKKQGVDEEKVHVHQQKIVLNYQSDGYRLNVFVDNLQLPYGYQRPISFSAYSNEHWHIKGKNGCGKSTLLKCLIQQFSPLSGEFRLNKDFCYLDQHLALLDKTLPVAQALHQYQPAISIEQWRTRLGMLRIRGDKSLLPLEKLSGGEQLKATLLALTHSPIPPAVLLLDEPDNHLDIDSKQLLENLLVEYQGTLLLVSHDEAFVERCGITHTLVLDEIA</sequence>
<dbReference type="InterPro" id="IPR017871">
    <property type="entry name" value="ABC_transporter-like_CS"/>
</dbReference>
<dbReference type="SMART" id="SM00382">
    <property type="entry name" value="AAA"/>
    <property type="match status" value="2"/>
</dbReference>
<evidence type="ECO:0000256" key="4">
    <source>
        <dbReference type="SAM" id="MobiDB-lite"/>
    </source>
</evidence>
<dbReference type="InterPro" id="IPR003439">
    <property type="entry name" value="ABC_transporter-like_ATP-bd"/>
</dbReference>
<keyword evidence="3 6" id="KW-0067">ATP-binding</keyword>
<dbReference type="Proteomes" id="UP000503287">
    <property type="component" value="Chromosome"/>
</dbReference>
<feature type="domain" description="ABC transporter" evidence="5">
    <location>
        <begin position="5"/>
        <end position="234"/>
    </location>
</feature>
<dbReference type="Gene3D" id="3.40.50.300">
    <property type="entry name" value="P-loop containing nucleotide triphosphate hydrolases"/>
    <property type="match status" value="2"/>
</dbReference>
<dbReference type="PROSITE" id="PS50893">
    <property type="entry name" value="ABC_TRANSPORTER_2"/>
    <property type="match status" value="1"/>
</dbReference>
<keyword evidence="7" id="KW-1185">Reference proteome</keyword>
<dbReference type="RefSeq" id="WP_164526365.1">
    <property type="nucleotide sequence ID" value="NZ_CP047344.1"/>
</dbReference>
<dbReference type="InterPro" id="IPR050611">
    <property type="entry name" value="ABCF"/>
</dbReference>
<dbReference type="EMBL" id="CP047344">
    <property type="protein sequence ID" value="QIF94239.1"/>
    <property type="molecule type" value="Genomic_DNA"/>
</dbReference>
<evidence type="ECO:0000256" key="3">
    <source>
        <dbReference type="ARBA" id="ARBA00022840"/>
    </source>
</evidence>
<reference evidence="6 7" key="1">
    <citation type="submission" date="2020-01" db="EMBL/GenBank/DDBJ databases">
        <title>The genomic epidemiology of tigecycline resistance gene tet(X) variants in a swine farm in China.</title>
        <authorList>
            <person name="Peng K."/>
            <person name="Li R."/>
        </authorList>
    </citation>
    <scope>NUCLEOTIDE SEQUENCE [LARGE SCALE GENOMIC DNA]</scope>
    <source>
        <strain evidence="6 7">ZN3</strain>
    </source>
</reference>
<keyword evidence="2" id="KW-0547">Nucleotide-binding</keyword>
<keyword evidence="1" id="KW-0677">Repeat</keyword>
<dbReference type="GO" id="GO:0016887">
    <property type="term" value="F:ATP hydrolysis activity"/>
    <property type="evidence" value="ECO:0007669"/>
    <property type="project" value="InterPro"/>
</dbReference>
<organism evidence="6 7">
    <name type="scientific">Proteus vulgaris</name>
    <dbReference type="NCBI Taxonomy" id="585"/>
    <lineage>
        <taxon>Bacteria</taxon>
        <taxon>Pseudomonadati</taxon>
        <taxon>Pseudomonadota</taxon>
        <taxon>Gammaproteobacteria</taxon>
        <taxon>Enterobacterales</taxon>
        <taxon>Morganellaceae</taxon>
        <taxon>Proteus</taxon>
    </lineage>
</organism>
<evidence type="ECO:0000313" key="6">
    <source>
        <dbReference type="EMBL" id="QIF94239.1"/>
    </source>
</evidence>
<dbReference type="GO" id="GO:0005524">
    <property type="term" value="F:ATP binding"/>
    <property type="evidence" value="ECO:0007669"/>
    <property type="project" value="UniProtKB-KW"/>
</dbReference>
<gene>
    <name evidence="6" type="ORF">GTH24_10170</name>
</gene>
<evidence type="ECO:0000313" key="7">
    <source>
        <dbReference type="Proteomes" id="UP000503287"/>
    </source>
</evidence>
<dbReference type="AlphaFoldDB" id="A0A6G6SMF5"/>
<dbReference type="PROSITE" id="PS00211">
    <property type="entry name" value="ABC_TRANSPORTER_1"/>
    <property type="match status" value="1"/>
</dbReference>
<feature type="region of interest" description="Disordered" evidence="4">
    <location>
        <begin position="244"/>
        <end position="268"/>
    </location>
</feature>
<dbReference type="PANTHER" id="PTHR19211">
    <property type="entry name" value="ATP-BINDING TRANSPORT PROTEIN-RELATED"/>
    <property type="match status" value="1"/>
</dbReference>
<proteinExistence type="predicted"/>
<evidence type="ECO:0000256" key="2">
    <source>
        <dbReference type="ARBA" id="ARBA00022741"/>
    </source>
</evidence>
<protein>
    <submittedName>
        <fullName evidence="6">ATP-binding cassette domain-containing protein</fullName>
    </submittedName>
</protein>
<dbReference type="InterPro" id="IPR003593">
    <property type="entry name" value="AAA+_ATPase"/>
</dbReference>